<dbReference type="OrthoDB" id="2562958at2759"/>
<dbReference type="AlphaFoldDB" id="A0A1B9GLY5"/>
<proteinExistence type="predicted"/>
<keyword evidence="1" id="KW-0812">Transmembrane</keyword>
<keyword evidence="1" id="KW-1133">Transmembrane helix</keyword>
<feature type="transmembrane region" description="Helical" evidence="1">
    <location>
        <begin position="12"/>
        <end position="31"/>
    </location>
</feature>
<keyword evidence="1" id="KW-0472">Membrane</keyword>
<feature type="transmembrane region" description="Helical" evidence="1">
    <location>
        <begin position="196"/>
        <end position="216"/>
    </location>
</feature>
<gene>
    <name evidence="2" type="ORF">I316_06256</name>
</gene>
<evidence type="ECO:0000313" key="2">
    <source>
        <dbReference type="EMBL" id="OCF32100.1"/>
    </source>
</evidence>
<accession>A0A1B9GLY5</accession>
<reference evidence="3" key="2">
    <citation type="submission" date="2013-12" db="EMBL/GenBank/DDBJ databases">
        <title>Evolution of pathogenesis and genome organization in the Tremellales.</title>
        <authorList>
            <person name="Cuomo C."/>
            <person name="Litvintseva A."/>
            <person name="Heitman J."/>
            <person name="Chen Y."/>
            <person name="Sun S."/>
            <person name="Springer D."/>
            <person name="Dromer F."/>
            <person name="Young S."/>
            <person name="Zeng Q."/>
            <person name="Chapman S."/>
            <person name="Gujja S."/>
            <person name="Saif S."/>
            <person name="Birren B."/>
        </authorList>
    </citation>
    <scope>NUCLEOTIDE SEQUENCE [LARGE SCALE GENOMIC DNA]</scope>
    <source>
        <strain evidence="3">BCC8398</strain>
    </source>
</reference>
<organism evidence="2 3">
    <name type="scientific">Kwoniella heveanensis BCC8398</name>
    <dbReference type="NCBI Taxonomy" id="1296120"/>
    <lineage>
        <taxon>Eukaryota</taxon>
        <taxon>Fungi</taxon>
        <taxon>Dikarya</taxon>
        <taxon>Basidiomycota</taxon>
        <taxon>Agaricomycotina</taxon>
        <taxon>Tremellomycetes</taxon>
        <taxon>Tremellales</taxon>
        <taxon>Cryptococcaceae</taxon>
        <taxon>Kwoniella</taxon>
    </lineage>
</organism>
<protein>
    <submittedName>
        <fullName evidence="2">Uncharacterized protein</fullName>
    </submittedName>
</protein>
<feature type="transmembrane region" description="Helical" evidence="1">
    <location>
        <begin position="223"/>
        <end position="248"/>
    </location>
</feature>
<feature type="transmembrane region" description="Helical" evidence="1">
    <location>
        <begin position="356"/>
        <end position="382"/>
    </location>
</feature>
<feature type="transmembrane region" description="Helical" evidence="1">
    <location>
        <begin position="112"/>
        <end position="134"/>
    </location>
</feature>
<feature type="transmembrane region" description="Helical" evidence="1">
    <location>
        <begin position="268"/>
        <end position="288"/>
    </location>
</feature>
<feature type="transmembrane region" description="Helical" evidence="1">
    <location>
        <begin position="330"/>
        <end position="350"/>
    </location>
</feature>
<name>A0A1B9GLY5_9TREE</name>
<dbReference type="EMBL" id="KV700130">
    <property type="protein sequence ID" value="OCF32100.1"/>
    <property type="molecule type" value="Genomic_DNA"/>
</dbReference>
<keyword evidence="3" id="KW-1185">Reference proteome</keyword>
<evidence type="ECO:0000313" key="3">
    <source>
        <dbReference type="Proteomes" id="UP000092666"/>
    </source>
</evidence>
<dbReference type="Proteomes" id="UP000092666">
    <property type="component" value="Unassembled WGS sequence"/>
</dbReference>
<feature type="transmembrane region" description="Helical" evidence="1">
    <location>
        <begin position="84"/>
        <end position="106"/>
    </location>
</feature>
<sequence length="427" mass="46428">MPGNLIELPWLALHPIFVHLATIPAVGLASYKALNTWRAVSALSTETAINPGDTAHQSSSTFSVVREKLSKWSAQPRSTRAKRILAASACLIFFGSIQFFFIFVVPRIQSRFIKDAIFCVFIVLIYTGPIYSVIDTISPIPTQVQYKRINPDNLTRLSFSPVGDVKAATKKALARMAVSVLCSIGILALANHGYIAHLPFVGAAATLSALSSIRLPSMSLRKIVLVLVGYLIIVPALAISVGLAIDHFFPSEKKDPSSESKDVPPSDWILTLVLVYGEIFAVLIPGVITAMTLRFEHSLTLDGPERPAGTGSSDAPVAIPTDYPSFPKPIFISSLLSMFLGLVVVEGLSITIPEVVWLALTPLSIYITIPFVIVGTASAAAYQGKLKQWWNYRETWIPSKKTANEQCSKEVDEAEQALLGPEHKESE</sequence>
<evidence type="ECO:0000256" key="1">
    <source>
        <dbReference type="SAM" id="Phobius"/>
    </source>
</evidence>
<feature type="transmembrane region" description="Helical" evidence="1">
    <location>
        <begin position="172"/>
        <end position="190"/>
    </location>
</feature>
<reference evidence="2 3" key="1">
    <citation type="submission" date="2013-07" db="EMBL/GenBank/DDBJ databases">
        <title>The Genome Sequence of Cryptococcus heveanensis BCC8398.</title>
        <authorList>
            <consortium name="The Broad Institute Genome Sequencing Platform"/>
            <person name="Cuomo C."/>
            <person name="Litvintseva A."/>
            <person name="Chen Y."/>
            <person name="Heitman J."/>
            <person name="Sun S."/>
            <person name="Springer D."/>
            <person name="Dromer F."/>
            <person name="Young S.K."/>
            <person name="Zeng Q."/>
            <person name="Gargeya S."/>
            <person name="Fitzgerald M."/>
            <person name="Abouelleil A."/>
            <person name="Alvarado L."/>
            <person name="Berlin A.M."/>
            <person name="Chapman S.B."/>
            <person name="Dewar J."/>
            <person name="Goldberg J."/>
            <person name="Griggs A."/>
            <person name="Gujja S."/>
            <person name="Hansen M."/>
            <person name="Howarth C."/>
            <person name="Imamovic A."/>
            <person name="Larimer J."/>
            <person name="McCowan C."/>
            <person name="Murphy C."/>
            <person name="Pearson M."/>
            <person name="Priest M."/>
            <person name="Roberts A."/>
            <person name="Saif S."/>
            <person name="Shea T."/>
            <person name="Sykes S."/>
            <person name="Wortman J."/>
            <person name="Nusbaum C."/>
            <person name="Birren B."/>
        </authorList>
    </citation>
    <scope>NUCLEOTIDE SEQUENCE [LARGE SCALE GENOMIC DNA]</scope>
    <source>
        <strain evidence="2 3">BCC8398</strain>
    </source>
</reference>